<feature type="binding site" evidence="11">
    <location>
        <position position="232"/>
    </location>
    <ligand>
        <name>sn-glycerol 3-phosphate</name>
        <dbReference type="ChEBI" id="CHEBI:57597"/>
    </ligand>
</feature>
<keyword evidence="7 11" id="KW-0520">NAD</keyword>
<feature type="binding site" evidence="11">
    <location>
        <position position="86"/>
    </location>
    <ligand>
        <name>NADPH</name>
        <dbReference type="ChEBI" id="CHEBI:57783"/>
    </ligand>
</feature>
<evidence type="ECO:0000256" key="10">
    <source>
        <dbReference type="ARBA" id="ARBA00023264"/>
    </source>
</evidence>
<gene>
    <name evidence="11" type="primary">gpsA</name>
    <name evidence="17" type="ORF">QQ91_0011470</name>
</gene>
<comment type="catalytic activity">
    <reaction evidence="11">
        <text>sn-glycerol 3-phosphate + NAD(+) = dihydroxyacetone phosphate + NADH + H(+)</text>
        <dbReference type="Rhea" id="RHEA:11092"/>
        <dbReference type="ChEBI" id="CHEBI:15378"/>
        <dbReference type="ChEBI" id="CHEBI:57540"/>
        <dbReference type="ChEBI" id="CHEBI:57597"/>
        <dbReference type="ChEBI" id="CHEBI:57642"/>
        <dbReference type="ChEBI" id="CHEBI:57945"/>
        <dbReference type="EC" id="1.1.1.94"/>
    </reaction>
</comment>
<keyword evidence="8 11" id="KW-0443">Lipid metabolism</keyword>
<feature type="domain" description="Glycerol-3-phosphate dehydrogenase NAD-dependent N-terminal" evidence="15">
    <location>
        <begin position="10"/>
        <end position="39"/>
    </location>
</feature>
<feature type="binding site" evidence="11">
    <location>
        <position position="233"/>
    </location>
    <ligand>
        <name>sn-glycerol 3-phosphate</name>
        <dbReference type="ChEBI" id="CHEBI:57597"/>
    </ligand>
</feature>
<feature type="binding site" evidence="13">
    <location>
        <begin position="233"/>
        <end position="234"/>
    </location>
    <ligand>
        <name>substrate</name>
    </ligand>
</feature>
<dbReference type="FunFam" id="3.40.50.720:FF:001174">
    <property type="entry name" value="Glycerol-3-phosphate dehydrogenase [NAD(P)+]"/>
    <property type="match status" value="1"/>
</dbReference>
<evidence type="ECO:0000256" key="12">
    <source>
        <dbReference type="PIRSR" id="PIRSR000114-1"/>
    </source>
</evidence>
<dbReference type="NCBIfam" id="NF011212">
    <property type="entry name" value="PRK14619.1"/>
    <property type="match status" value="1"/>
</dbReference>
<feature type="binding site" evidence="11">
    <location>
        <position position="39"/>
    </location>
    <ligand>
        <name>NADPH</name>
        <dbReference type="ChEBI" id="CHEBI:57783"/>
    </ligand>
</feature>
<evidence type="ECO:0000256" key="1">
    <source>
        <dbReference type="ARBA" id="ARBA00011009"/>
    </source>
</evidence>
<evidence type="ECO:0000256" key="7">
    <source>
        <dbReference type="ARBA" id="ARBA00023027"/>
    </source>
</evidence>
<evidence type="ECO:0000259" key="16">
    <source>
        <dbReference type="Pfam" id="PF07479"/>
    </source>
</evidence>
<evidence type="ECO:0000256" key="8">
    <source>
        <dbReference type="ARBA" id="ARBA00023098"/>
    </source>
</evidence>
<dbReference type="Gene3D" id="1.10.1040.10">
    <property type="entry name" value="N-(1-d-carboxylethyl)-l-norvaline Dehydrogenase, domain 2"/>
    <property type="match status" value="1"/>
</dbReference>
<dbReference type="PANTHER" id="PTHR11728:SF1">
    <property type="entry name" value="GLYCEROL-3-PHOSPHATE DEHYDROGENASE [NAD(+)] 2, CHLOROPLASTIC"/>
    <property type="match status" value="1"/>
</dbReference>
<proteinExistence type="inferred from homology"/>
<dbReference type="RefSeq" id="WP_166275200.1">
    <property type="nucleotide sequence ID" value="NZ_JTHE03000061.1"/>
</dbReference>
<keyword evidence="4 11" id="KW-0547">Nucleotide-binding</keyword>
<name>A0ABD4T3N5_9CYAN</name>
<feature type="binding site" evidence="11">
    <location>
        <position position="38"/>
    </location>
    <ligand>
        <name>NADPH</name>
        <dbReference type="ChEBI" id="CHEBI:57783"/>
    </ligand>
</feature>
<dbReference type="SUPFAM" id="SSF48179">
    <property type="entry name" value="6-phosphogluconate dehydrogenase C-terminal domain-like"/>
    <property type="match status" value="1"/>
</dbReference>
<dbReference type="PIRSF" id="PIRSF000114">
    <property type="entry name" value="Glycerol-3-P_dh"/>
    <property type="match status" value="1"/>
</dbReference>
<keyword evidence="2 11" id="KW-0963">Cytoplasm</keyword>
<evidence type="ECO:0000259" key="15">
    <source>
        <dbReference type="Pfam" id="PF01210"/>
    </source>
</evidence>
<evidence type="ECO:0000256" key="6">
    <source>
        <dbReference type="ARBA" id="ARBA00023002"/>
    </source>
</evidence>
<feature type="binding site" evidence="13">
    <location>
        <position position="86"/>
    </location>
    <ligand>
        <name>substrate</name>
    </ligand>
</feature>
<feature type="binding site" evidence="11">
    <location>
        <position position="222"/>
    </location>
    <ligand>
        <name>sn-glycerol 3-phosphate</name>
        <dbReference type="ChEBI" id="CHEBI:57597"/>
    </ligand>
</feature>
<protein>
    <recommendedName>
        <fullName evidence="11">Glycerol-3-phosphate dehydrogenase [NAD(P)+]</fullName>
        <ecNumber evidence="11">1.1.1.94</ecNumber>
    </recommendedName>
    <alternativeName>
        <fullName evidence="11">NAD(P)(+)-dependent glycerol-3-phosphate dehydrogenase</fullName>
    </alternativeName>
    <alternativeName>
        <fullName evidence="11">NAD(P)H-dependent dihydroxyacetone-phosphate reductase</fullName>
    </alternativeName>
</protein>
<feature type="binding site" evidence="14">
    <location>
        <position position="233"/>
    </location>
    <ligand>
        <name>NAD(+)</name>
        <dbReference type="ChEBI" id="CHEBI:57540"/>
    </ligand>
</feature>
<dbReference type="EC" id="1.1.1.94" evidence="11"/>
<feature type="domain" description="Glycerol-3-phosphate dehydrogenase NAD-dependent N-terminal" evidence="15">
    <location>
        <begin position="44"/>
        <end position="138"/>
    </location>
</feature>
<dbReference type="InterPro" id="IPR008927">
    <property type="entry name" value="6-PGluconate_DH-like_C_sf"/>
</dbReference>
<keyword evidence="5 11" id="KW-0521">NADP</keyword>
<feature type="binding site" evidence="14">
    <location>
        <begin position="14"/>
        <end position="19"/>
    </location>
    <ligand>
        <name>NAD(+)</name>
        <dbReference type="ChEBI" id="CHEBI:57540"/>
    </ligand>
</feature>
<organism evidence="17 18">
    <name type="scientific">Lyngbya confervoides BDU141951</name>
    <dbReference type="NCBI Taxonomy" id="1574623"/>
    <lineage>
        <taxon>Bacteria</taxon>
        <taxon>Bacillati</taxon>
        <taxon>Cyanobacteriota</taxon>
        <taxon>Cyanophyceae</taxon>
        <taxon>Oscillatoriophycideae</taxon>
        <taxon>Oscillatoriales</taxon>
        <taxon>Microcoleaceae</taxon>
        <taxon>Lyngbya</taxon>
    </lineage>
</organism>
<feature type="active site" description="Proton acceptor" evidence="11 12">
    <location>
        <position position="169"/>
    </location>
</feature>
<dbReference type="Proteomes" id="UP000031561">
    <property type="component" value="Unassembled WGS sequence"/>
</dbReference>
<dbReference type="InterPro" id="IPR036291">
    <property type="entry name" value="NAD(P)-bd_dom_sf"/>
</dbReference>
<feature type="binding site" evidence="11">
    <location>
        <position position="18"/>
    </location>
    <ligand>
        <name>NADPH</name>
        <dbReference type="ChEBI" id="CHEBI:57783"/>
    </ligand>
</feature>
<dbReference type="NCBIfam" id="NF000942">
    <property type="entry name" value="PRK00094.1-4"/>
    <property type="match status" value="1"/>
</dbReference>
<keyword evidence="6 11" id="KW-0560">Oxidoreductase</keyword>
<dbReference type="FunFam" id="1.10.1040.10:FF:000001">
    <property type="entry name" value="Glycerol-3-phosphate dehydrogenase [NAD(P)+]"/>
    <property type="match status" value="1"/>
</dbReference>
<dbReference type="InterPro" id="IPR013328">
    <property type="entry name" value="6PGD_dom2"/>
</dbReference>
<evidence type="ECO:0000256" key="3">
    <source>
        <dbReference type="ARBA" id="ARBA00022516"/>
    </source>
</evidence>
<dbReference type="HAMAP" id="MF_00394">
    <property type="entry name" value="NAD_Glyc3P_dehydrog"/>
    <property type="match status" value="1"/>
</dbReference>
<evidence type="ECO:0000256" key="2">
    <source>
        <dbReference type="ARBA" id="ARBA00022490"/>
    </source>
</evidence>
<keyword evidence="3 11" id="KW-0444">Lipid biosynthesis</keyword>
<comment type="similarity">
    <text evidence="1 11">Belongs to the NAD-dependent glycerol-3-phosphate dehydrogenase family.</text>
</comment>
<dbReference type="GO" id="GO:0046167">
    <property type="term" value="P:glycerol-3-phosphate biosynthetic process"/>
    <property type="evidence" value="ECO:0007669"/>
    <property type="project" value="UniProtKB-UniRule"/>
</dbReference>
<feature type="binding site" evidence="11">
    <location>
        <position position="114"/>
    </location>
    <ligand>
        <name>sn-glycerol 3-phosphate</name>
        <dbReference type="ChEBI" id="CHEBI:57597"/>
    </ligand>
</feature>
<comment type="function">
    <text evidence="11">Catalyzes the reduction of the glycolytic intermediate dihydroxyacetone phosphate (DHAP) to sn-glycerol 3-phosphate (G3P), the key precursor for phospholipid synthesis.</text>
</comment>
<dbReference type="GO" id="GO:0047952">
    <property type="term" value="F:glycerol-3-phosphate dehydrogenase [NAD(P)+] activity"/>
    <property type="evidence" value="ECO:0007669"/>
    <property type="project" value="UniProtKB-UniRule"/>
</dbReference>
<keyword evidence="10 11" id="KW-1208">Phospholipid metabolism</keyword>
<evidence type="ECO:0000256" key="9">
    <source>
        <dbReference type="ARBA" id="ARBA00023209"/>
    </source>
</evidence>
<feature type="binding site" evidence="11">
    <location>
        <position position="40"/>
    </location>
    <ligand>
        <name>NADPH</name>
        <dbReference type="ChEBI" id="CHEBI:57783"/>
    </ligand>
</feature>
<keyword evidence="9 11" id="KW-0594">Phospholipid biosynthesis</keyword>
<dbReference type="SUPFAM" id="SSF51735">
    <property type="entry name" value="NAD(P)-binding Rossmann-fold domains"/>
    <property type="match status" value="1"/>
</dbReference>
<comment type="caution">
    <text evidence="17">The sequence shown here is derived from an EMBL/GenBank/DDBJ whole genome shotgun (WGS) entry which is preliminary data.</text>
</comment>
<dbReference type="NCBIfam" id="NF000940">
    <property type="entry name" value="PRK00094.1-2"/>
    <property type="match status" value="1"/>
</dbReference>
<dbReference type="Gene3D" id="3.40.50.720">
    <property type="entry name" value="NAD(P)-binding Rossmann-like Domain"/>
    <property type="match status" value="2"/>
</dbReference>
<evidence type="ECO:0000313" key="17">
    <source>
        <dbReference type="EMBL" id="MCM1983436.1"/>
    </source>
</evidence>
<dbReference type="Pfam" id="PF07479">
    <property type="entry name" value="NAD_Gly3P_dh_C"/>
    <property type="match status" value="1"/>
</dbReference>
<evidence type="ECO:0000256" key="11">
    <source>
        <dbReference type="HAMAP-Rule" id="MF_00394"/>
    </source>
</evidence>
<evidence type="ECO:0000313" key="18">
    <source>
        <dbReference type="Proteomes" id="UP000031561"/>
    </source>
</evidence>
<dbReference type="GO" id="GO:0005737">
    <property type="term" value="C:cytoplasm"/>
    <property type="evidence" value="ECO:0007669"/>
    <property type="project" value="UniProtKB-SubCell"/>
</dbReference>
<dbReference type="GO" id="GO:0006650">
    <property type="term" value="P:glycerophospholipid metabolic process"/>
    <property type="evidence" value="ECO:0007669"/>
    <property type="project" value="UniProtKB-UniRule"/>
</dbReference>
<comment type="subcellular location">
    <subcellularLocation>
        <location evidence="11">Cytoplasm</location>
    </subcellularLocation>
</comment>
<comment type="pathway">
    <text evidence="11">Membrane lipid metabolism; glycerophospholipid metabolism.</text>
</comment>
<feature type="binding site" evidence="11">
    <location>
        <position position="118"/>
    </location>
    <ligand>
        <name>NADPH</name>
        <dbReference type="ChEBI" id="CHEBI:57783"/>
    </ligand>
</feature>
<feature type="binding site" evidence="14">
    <location>
        <position position="118"/>
    </location>
    <ligand>
        <name>NAD(+)</name>
        <dbReference type="ChEBI" id="CHEBI:57540"/>
    </ligand>
</feature>
<feature type="binding site" evidence="11">
    <location>
        <position position="233"/>
    </location>
    <ligand>
        <name>NADPH</name>
        <dbReference type="ChEBI" id="CHEBI:57783"/>
    </ligand>
</feature>
<dbReference type="GO" id="GO:0000166">
    <property type="term" value="F:nucleotide binding"/>
    <property type="evidence" value="ECO:0007669"/>
    <property type="project" value="UniProtKB-KW"/>
</dbReference>
<dbReference type="PANTHER" id="PTHR11728">
    <property type="entry name" value="GLYCEROL-3-PHOSPHATE DEHYDROGENASE"/>
    <property type="match status" value="1"/>
</dbReference>
<comment type="catalytic activity">
    <reaction evidence="11">
        <text>sn-glycerol 3-phosphate + NADP(+) = dihydroxyacetone phosphate + NADPH + H(+)</text>
        <dbReference type="Rhea" id="RHEA:11096"/>
        <dbReference type="ChEBI" id="CHEBI:15378"/>
        <dbReference type="ChEBI" id="CHEBI:57597"/>
        <dbReference type="ChEBI" id="CHEBI:57642"/>
        <dbReference type="ChEBI" id="CHEBI:57783"/>
        <dbReference type="ChEBI" id="CHEBI:58349"/>
        <dbReference type="EC" id="1.1.1.94"/>
    </reaction>
</comment>
<evidence type="ECO:0000256" key="5">
    <source>
        <dbReference type="ARBA" id="ARBA00022857"/>
    </source>
</evidence>
<feature type="domain" description="Glycerol-3-phosphate dehydrogenase NAD-dependent C-terminal" evidence="16">
    <location>
        <begin position="158"/>
        <end position="299"/>
    </location>
</feature>
<comment type="caution">
    <text evidence="11">Lacks conserved residue(s) required for the propagation of feature annotation.</text>
</comment>
<evidence type="ECO:0000256" key="13">
    <source>
        <dbReference type="PIRSR" id="PIRSR000114-2"/>
    </source>
</evidence>
<feature type="binding site" evidence="11">
    <location>
        <position position="169"/>
    </location>
    <ligand>
        <name>sn-glycerol 3-phosphate</name>
        <dbReference type="ChEBI" id="CHEBI:57597"/>
    </ligand>
</feature>
<sequence length="317" mass="33053">MFSDSLPARVTILGAGAWGCCLETLLREQQHQVTVWSRRYHRPLAAAIQNADVVISALSMQGVPIVAAQLKALGIPPQTLVVSATKGLNPGSYETPSQLWHQALPNNPIVVLSGPNLAAEIEAGLPAATVVASEDLAAAQRIQTLLNSERFRVYTNGDPLGTELGGTLKNIIAIAVGVCDGLNLGTNAKSALMTRALVEMTRIGVQLGAQPQTFWGLSGLGDMIATCSSALSRNYRVGYGLAQGQALGAVLAEIGSTAEGVNTAQVLVDLAGRDGIDAPIATAVAQILAGHMAPAQAIETLMSRLPRAEVLEIQRPC</sequence>
<evidence type="ECO:0000256" key="14">
    <source>
        <dbReference type="PIRSR" id="PIRSR000114-3"/>
    </source>
</evidence>
<keyword evidence="18" id="KW-1185">Reference proteome</keyword>
<dbReference type="PROSITE" id="PS00957">
    <property type="entry name" value="NAD_G3PDH"/>
    <property type="match status" value="1"/>
</dbReference>
<dbReference type="GO" id="GO:0008654">
    <property type="term" value="P:phospholipid biosynthetic process"/>
    <property type="evidence" value="ECO:0007669"/>
    <property type="project" value="UniProtKB-KW"/>
</dbReference>
<accession>A0ABD4T3N5</accession>
<dbReference type="InterPro" id="IPR006109">
    <property type="entry name" value="G3P_DH_NAD-dep_C"/>
</dbReference>
<evidence type="ECO:0000256" key="4">
    <source>
        <dbReference type="ARBA" id="ARBA00022741"/>
    </source>
</evidence>
<feature type="binding site" evidence="11">
    <location>
        <position position="234"/>
    </location>
    <ligand>
        <name>sn-glycerol 3-phosphate</name>
        <dbReference type="ChEBI" id="CHEBI:57597"/>
    </ligand>
</feature>
<dbReference type="InterPro" id="IPR011128">
    <property type="entry name" value="G3P_DH_NAD-dep_N"/>
</dbReference>
<feature type="binding site" evidence="11">
    <location>
        <position position="86"/>
    </location>
    <ligand>
        <name>sn-glycerol 3-phosphate</name>
        <dbReference type="ChEBI" id="CHEBI:57597"/>
    </ligand>
</feature>
<dbReference type="AlphaFoldDB" id="A0ABD4T3N5"/>
<dbReference type="Pfam" id="PF01210">
    <property type="entry name" value="NAD_Gly3P_dh_N"/>
    <property type="match status" value="2"/>
</dbReference>
<dbReference type="InterPro" id="IPR006168">
    <property type="entry name" value="G3P_DH_NAD-dep"/>
</dbReference>
<reference evidence="17 18" key="1">
    <citation type="journal article" date="2015" name="Genome Announc.">
        <title>Draft Genome Sequence of Filamentous Marine Cyanobacterium Lyngbya confervoides Strain BDU141951.</title>
        <authorList>
            <person name="Chandrababunaidu M.M."/>
            <person name="Sen D."/>
            <person name="Tripathy S."/>
        </authorList>
    </citation>
    <scope>NUCLEOTIDE SEQUENCE [LARGE SCALE GENOMIC DNA]</scope>
    <source>
        <strain evidence="17 18">BDU141951</strain>
    </source>
</reference>
<dbReference type="EMBL" id="JTHE03000061">
    <property type="protein sequence ID" value="MCM1983436.1"/>
    <property type="molecule type" value="Genomic_DNA"/>
</dbReference>
<feature type="binding site" evidence="11">
    <location>
        <position position="259"/>
    </location>
    <ligand>
        <name>NADPH</name>
        <dbReference type="ChEBI" id="CHEBI:57783"/>
    </ligand>
</feature>